<dbReference type="KEGG" id="pfy:PFICI_13084"/>
<dbReference type="HOGENOM" id="CLU_363326_0_0_1"/>
<dbReference type="Gene3D" id="1.25.40.10">
    <property type="entry name" value="Tetratricopeptide repeat domain"/>
    <property type="match status" value="2"/>
</dbReference>
<dbReference type="InterPro" id="IPR051114">
    <property type="entry name" value="Mito_RNA_Proc_CCM1"/>
</dbReference>
<dbReference type="GO" id="GO:0007005">
    <property type="term" value="P:mitochondrion organization"/>
    <property type="evidence" value="ECO:0007669"/>
    <property type="project" value="TreeGrafter"/>
</dbReference>
<dbReference type="Proteomes" id="UP000030651">
    <property type="component" value="Unassembled WGS sequence"/>
</dbReference>
<keyword evidence="3" id="KW-1185">Reference proteome</keyword>
<dbReference type="eggNOG" id="ENOG502S5GM">
    <property type="taxonomic scope" value="Eukaryota"/>
</dbReference>
<dbReference type="OMA" id="HYISTLC"/>
<dbReference type="GO" id="GO:0006396">
    <property type="term" value="P:RNA processing"/>
    <property type="evidence" value="ECO:0007669"/>
    <property type="project" value="TreeGrafter"/>
</dbReference>
<dbReference type="RefSeq" id="XP_007839856.1">
    <property type="nucleotide sequence ID" value="XM_007841665.1"/>
</dbReference>
<reference evidence="3" key="1">
    <citation type="journal article" date="2015" name="BMC Genomics">
        <title>Genomic and transcriptomic analysis of the endophytic fungus Pestalotiopsis fici reveals its lifestyle and high potential for synthesis of natural products.</title>
        <authorList>
            <person name="Wang X."/>
            <person name="Zhang X."/>
            <person name="Liu L."/>
            <person name="Xiang M."/>
            <person name="Wang W."/>
            <person name="Sun X."/>
            <person name="Che Y."/>
            <person name="Guo L."/>
            <person name="Liu G."/>
            <person name="Guo L."/>
            <person name="Wang C."/>
            <person name="Yin W.B."/>
            <person name="Stadler M."/>
            <person name="Zhang X."/>
            <person name="Liu X."/>
        </authorList>
    </citation>
    <scope>NUCLEOTIDE SEQUENCE [LARGE SCALE GENOMIC DNA]</scope>
    <source>
        <strain evidence="3">W106-1 / CGMCC3.15140</strain>
    </source>
</reference>
<dbReference type="AlphaFoldDB" id="W3WL01"/>
<feature type="region of interest" description="Disordered" evidence="1">
    <location>
        <begin position="42"/>
        <end position="91"/>
    </location>
</feature>
<sequence>MSLGFRTVWRAHTCALTASGLSLSPRELPRVLHHYQRSQLNRWQSTNSAEPKRHDTSTPVPNDHSVSQFRRVSPSLQNEERDEPEREQLSPSALRRLAIHRVIKKSRKRKIQNKNPALIKSRQWYPSRHEVVRSDRKSYLSKARQDLWAFQRAKDDNPGVDWLSTAHFLSKLTPKFGSIFDFKVIVGQGAADEIRKLLPRGPTAEPGRLQQSTRAVVRVDETDNADGNLHLTLTGSAHSVRMALMDLLKASGHITAVRLLDNDAQGMLRDLWHQEKTNLDSVTLLDRDEAGAGDQDDRSLTLTAKLSPSGYQWQKSRYYVLNRRADQIPKPAVWTMESLEKYIALLVYGVVPAHLHSSLYKKPTDHQQIVVSLLNEIFHSEQSHRSLSTEALAMTLAYIQSKGLTFRPTARAIFNQAEIRNIPMDTRICNIFVAGSVRTGDLDGFHNVLKLMARKSLHADSETWLSLLKIMEQPDAKHYILRKMRKLGLDRIQSTLVKAGQHMAPFELEKSLNNIHSITEFIEEQDAQHGAIWLDRITFNKLVDVLGKNGKHNMCLDLLDLIYESRRTSPGSDTLNTIITHSRSTQDILDVMRKLRTMWPAAVLSDRDTYDMLFQVAWKTRSPNMLRVIWHYATYARQASSKLRYRMNKLLSSEGPHDLGRHTLISPWKAVIAGETALPLFESSKKDQLGTSIARWNGAQSNVSRLSASLEDKLIEAYDMDRKIHATLKEGGIAKEDREKLVVDLPIMPRDPKRLSLWPPPPLLSSIST</sequence>
<dbReference type="EMBL" id="KI912119">
    <property type="protein sequence ID" value="ETS74600.1"/>
    <property type="molecule type" value="Genomic_DNA"/>
</dbReference>
<dbReference type="InParanoid" id="W3WL01"/>
<evidence type="ECO:0008006" key="4">
    <source>
        <dbReference type="Google" id="ProtNLM"/>
    </source>
</evidence>
<dbReference type="GO" id="GO:0005739">
    <property type="term" value="C:mitochondrion"/>
    <property type="evidence" value="ECO:0007669"/>
    <property type="project" value="TreeGrafter"/>
</dbReference>
<dbReference type="InterPro" id="IPR011990">
    <property type="entry name" value="TPR-like_helical_dom_sf"/>
</dbReference>
<proteinExistence type="predicted"/>
<dbReference type="GO" id="GO:0003729">
    <property type="term" value="F:mRNA binding"/>
    <property type="evidence" value="ECO:0007669"/>
    <property type="project" value="TreeGrafter"/>
</dbReference>
<feature type="compositionally biased region" description="Polar residues" evidence="1">
    <location>
        <begin position="57"/>
        <end position="77"/>
    </location>
</feature>
<organism evidence="2 3">
    <name type="scientific">Pestalotiopsis fici (strain W106-1 / CGMCC3.15140)</name>
    <dbReference type="NCBI Taxonomy" id="1229662"/>
    <lineage>
        <taxon>Eukaryota</taxon>
        <taxon>Fungi</taxon>
        <taxon>Dikarya</taxon>
        <taxon>Ascomycota</taxon>
        <taxon>Pezizomycotina</taxon>
        <taxon>Sordariomycetes</taxon>
        <taxon>Xylariomycetidae</taxon>
        <taxon>Amphisphaeriales</taxon>
        <taxon>Sporocadaceae</taxon>
        <taxon>Pestalotiopsis</taxon>
    </lineage>
</organism>
<dbReference type="STRING" id="1229662.W3WL01"/>
<dbReference type="OrthoDB" id="185373at2759"/>
<evidence type="ECO:0000256" key="1">
    <source>
        <dbReference type="SAM" id="MobiDB-lite"/>
    </source>
</evidence>
<name>W3WL01_PESFW</name>
<accession>W3WL01</accession>
<dbReference type="PANTHER" id="PTHR47934">
    <property type="entry name" value="PENTATRICOPEPTIDE REPEAT-CONTAINING PROTEIN PET309, MITOCHONDRIAL"/>
    <property type="match status" value="1"/>
</dbReference>
<protein>
    <recommendedName>
        <fullName evidence="4">Pentatricopeptide repeat domain-containing protein</fullName>
    </recommendedName>
</protein>
<evidence type="ECO:0000313" key="2">
    <source>
        <dbReference type="EMBL" id="ETS74600.1"/>
    </source>
</evidence>
<gene>
    <name evidence="2" type="ORF">PFICI_13084</name>
</gene>
<dbReference type="GeneID" id="19278097"/>
<feature type="region of interest" description="Disordered" evidence="1">
    <location>
        <begin position="750"/>
        <end position="769"/>
    </location>
</feature>
<evidence type="ECO:0000313" key="3">
    <source>
        <dbReference type="Proteomes" id="UP000030651"/>
    </source>
</evidence>
<dbReference type="PANTHER" id="PTHR47934:SF28">
    <property type="entry name" value="OS04G0488500 PROTEIN"/>
    <property type="match status" value="1"/>
</dbReference>